<dbReference type="EMBL" id="JANIIK010000111">
    <property type="protein sequence ID" value="KAJ3595427.1"/>
    <property type="molecule type" value="Genomic_DNA"/>
</dbReference>
<sequence length="152" mass="17270">MDSFNFAREPRIGLRLTRPPLDVLDPLVSASELQRATYQRGLSAHPRVRVTDHELGEEDDNEVYRVSPTTPTPPRRSPRVDDRCHHCGETDALNRGLGVGVLSQEVDGVVRYNTVEKEWLAIKSLTHCLDPKDEDDEKTGKKEEQERGRQVD</sequence>
<reference evidence="2" key="1">
    <citation type="submission" date="2022-07" db="EMBL/GenBank/DDBJ databases">
        <title>Chromosome-level genome of Muraenolepis orangiensis.</title>
        <authorList>
            <person name="Kim J."/>
        </authorList>
    </citation>
    <scope>NUCLEOTIDE SEQUENCE</scope>
    <source>
        <strain evidence="2">KU_S4_2022</strain>
        <tissue evidence="2">Muscle</tissue>
    </source>
</reference>
<evidence type="ECO:0000313" key="2">
    <source>
        <dbReference type="EMBL" id="KAJ3595427.1"/>
    </source>
</evidence>
<dbReference type="AlphaFoldDB" id="A0A9Q0DZL9"/>
<comment type="caution">
    <text evidence="2">The sequence shown here is derived from an EMBL/GenBank/DDBJ whole genome shotgun (WGS) entry which is preliminary data.</text>
</comment>
<feature type="region of interest" description="Disordered" evidence="1">
    <location>
        <begin position="44"/>
        <end position="83"/>
    </location>
</feature>
<accession>A0A9Q0DZL9</accession>
<evidence type="ECO:0000313" key="3">
    <source>
        <dbReference type="Proteomes" id="UP001148018"/>
    </source>
</evidence>
<feature type="region of interest" description="Disordered" evidence="1">
    <location>
        <begin position="128"/>
        <end position="152"/>
    </location>
</feature>
<keyword evidence="3" id="KW-1185">Reference proteome</keyword>
<evidence type="ECO:0000256" key="1">
    <source>
        <dbReference type="SAM" id="MobiDB-lite"/>
    </source>
</evidence>
<organism evidence="2 3">
    <name type="scientific">Muraenolepis orangiensis</name>
    <name type="common">Patagonian moray cod</name>
    <dbReference type="NCBI Taxonomy" id="630683"/>
    <lineage>
        <taxon>Eukaryota</taxon>
        <taxon>Metazoa</taxon>
        <taxon>Chordata</taxon>
        <taxon>Craniata</taxon>
        <taxon>Vertebrata</taxon>
        <taxon>Euteleostomi</taxon>
        <taxon>Actinopterygii</taxon>
        <taxon>Neopterygii</taxon>
        <taxon>Teleostei</taxon>
        <taxon>Neoteleostei</taxon>
        <taxon>Acanthomorphata</taxon>
        <taxon>Zeiogadaria</taxon>
        <taxon>Gadariae</taxon>
        <taxon>Gadiformes</taxon>
        <taxon>Muraenolepidoidei</taxon>
        <taxon>Muraenolepididae</taxon>
        <taxon>Muraenolepis</taxon>
    </lineage>
</organism>
<name>A0A9Q0DZL9_9TELE</name>
<gene>
    <name evidence="2" type="ORF">NHX12_004731</name>
</gene>
<protein>
    <submittedName>
        <fullName evidence="2">Uncharacterized protein</fullName>
    </submittedName>
</protein>
<feature type="compositionally biased region" description="Basic and acidic residues" evidence="1">
    <location>
        <begin position="138"/>
        <end position="152"/>
    </location>
</feature>
<proteinExistence type="predicted"/>
<dbReference type="Proteomes" id="UP001148018">
    <property type="component" value="Unassembled WGS sequence"/>
</dbReference>